<protein>
    <submittedName>
        <fullName evidence="2">Uncharacterized protein</fullName>
    </submittedName>
</protein>
<comment type="caution">
    <text evidence="2">The sequence shown here is derived from an EMBL/GenBank/DDBJ whole genome shotgun (WGS) entry which is preliminary data.</text>
</comment>
<evidence type="ECO:0000313" key="2">
    <source>
        <dbReference type="EMBL" id="EEI64316.1"/>
    </source>
</evidence>
<accession>A0ABP2DWE8</accession>
<gene>
    <name evidence="2" type="ORF">HMPREF0293_0403</name>
</gene>
<proteinExistence type="predicted"/>
<feature type="transmembrane region" description="Helical" evidence="1">
    <location>
        <begin position="6"/>
        <end position="31"/>
    </location>
</feature>
<keyword evidence="1" id="KW-0472">Membrane</keyword>
<sequence>MYYFFLFDRFLWCLLGVVFWFCGWGAVIWLCRRPFFGRVL</sequence>
<keyword evidence="3" id="KW-1185">Reference proteome</keyword>
<dbReference type="Proteomes" id="UP000006237">
    <property type="component" value="Unassembled WGS sequence"/>
</dbReference>
<evidence type="ECO:0000313" key="3">
    <source>
        <dbReference type="Proteomes" id="UP000006237"/>
    </source>
</evidence>
<keyword evidence="1" id="KW-1133">Transmembrane helix</keyword>
<reference evidence="2 3" key="1">
    <citation type="submission" date="2009-01" db="EMBL/GenBank/DDBJ databases">
        <authorList>
            <person name="Qin X."/>
            <person name="Bachman B."/>
            <person name="Battles P."/>
            <person name="Bell A."/>
            <person name="Bess C."/>
            <person name="Bickham C."/>
            <person name="Chaboub L."/>
            <person name="Chen D."/>
            <person name="Coyle M."/>
            <person name="Deiros D.R."/>
            <person name="Dinh H."/>
            <person name="Forbes L."/>
            <person name="Fowler G."/>
            <person name="Francisco L."/>
            <person name="Fu Q."/>
            <person name="Gubbala S."/>
            <person name="Hale W."/>
            <person name="Han Y."/>
            <person name="Hemphill L."/>
            <person name="Highlander S.K."/>
            <person name="Hirani K."/>
            <person name="Hogues M."/>
            <person name="Jackson L."/>
            <person name="Jakkamsetti A."/>
            <person name="Javaid M."/>
            <person name="Jiang H."/>
            <person name="Korchina V."/>
            <person name="Kovar C."/>
            <person name="Lara F."/>
            <person name="Lee S."/>
            <person name="Mata R."/>
            <person name="Mathew T."/>
            <person name="Moen C."/>
            <person name="Morales K."/>
            <person name="Munidasa M."/>
            <person name="Nazareth L."/>
            <person name="Ngo R."/>
            <person name="Nguyen L."/>
            <person name="Okwuonu G."/>
            <person name="Ongeri F."/>
            <person name="Patil S."/>
            <person name="Petrosino J."/>
            <person name="Pham C."/>
            <person name="Pham P."/>
            <person name="Pu L.-L."/>
            <person name="Puazo M."/>
            <person name="Raj R."/>
            <person name="Reid J."/>
            <person name="Rouhana J."/>
            <person name="Saada N."/>
            <person name="Shang Y."/>
            <person name="Simmons D."/>
            <person name="Thornton R."/>
            <person name="Warren J."/>
            <person name="Weissenberger G."/>
            <person name="Zhang J."/>
            <person name="Zhang L."/>
            <person name="Zhou C."/>
            <person name="Zhu D."/>
            <person name="Muzny D."/>
            <person name="Worley K."/>
            <person name="Gibbs R."/>
        </authorList>
    </citation>
    <scope>NUCLEOTIDE SEQUENCE [LARGE SCALE GENOMIC DNA]</scope>
    <source>
        <strain evidence="2 3">ATCC 51866</strain>
    </source>
</reference>
<dbReference type="EMBL" id="ACHF01000011">
    <property type="protein sequence ID" value="EEI64316.1"/>
    <property type="molecule type" value="Genomic_DNA"/>
</dbReference>
<feature type="non-terminal residue" evidence="2">
    <location>
        <position position="40"/>
    </location>
</feature>
<name>A0ABP2DWE8_9CORY</name>
<organism evidence="2 3">
    <name type="scientific">Corynebacterium glucuronolyticum ATCC 51866</name>
    <dbReference type="NCBI Taxonomy" id="548478"/>
    <lineage>
        <taxon>Bacteria</taxon>
        <taxon>Bacillati</taxon>
        <taxon>Actinomycetota</taxon>
        <taxon>Actinomycetes</taxon>
        <taxon>Mycobacteriales</taxon>
        <taxon>Corynebacteriaceae</taxon>
        <taxon>Corynebacterium</taxon>
    </lineage>
</organism>
<evidence type="ECO:0000256" key="1">
    <source>
        <dbReference type="SAM" id="Phobius"/>
    </source>
</evidence>
<keyword evidence="1" id="KW-0812">Transmembrane</keyword>